<keyword evidence="13" id="KW-1185">Reference proteome</keyword>
<comment type="pathway">
    <text evidence="1 9">Cofactor biosynthesis; NAD(+) biosynthesis; nicotinate D-ribonucleotide from nicotinate: step 1/1.</text>
</comment>
<dbReference type="UniPathway" id="UPA00253">
    <property type="reaction ID" value="UER00457"/>
</dbReference>
<dbReference type="Proteomes" id="UP000245283">
    <property type="component" value="Unassembled WGS sequence"/>
</dbReference>
<comment type="function">
    <text evidence="9">Catalyzes the first step in the biosynthesis of NAD from nicotinic acid, the ATP-dependent synthesis of beta-nicotinate D-ribonucleotide from nicotinate and 5-phospho-D-ribose 1-phosphate.</text>
</comment>
<evidence type="ECO:0000256" key="5">
    <source>
        <dbReference type="ARBA" id="ARBA00022598"/>
    </source>
</evidence>
<protein>
    <recommendedName>
        <fullName evidence="3 9">Nicotinate phosphoribosyltransferase</fullName>
        <ecNumber evidence="3 9">6.3.4.21</ecNumber>
    </recommendedName>
</protein>
<dbReference type="AlphaFoldDB" id="A0A2V1KFW3"/>
<evidence type="ECO:0000256" key="2">
    <source>
        <dbReference type="ARBA" id="ARBA00010897"/>
    </source>
</evidence>
<evidence type="ECO:0000256" key="1">
    <source>
        <dbReference type="ARBA" id="ARBA00004952"/>
    </source>
</evidence>
<dbReference type="NCBIfam" id="TIGR01513">
    <property type="entry name" value="NAPRTase_put"/>
    <property type="match status" value="1"/>
</dbReference>
<dbReference type="GO" id="GO:0016757">
    <property type="term" value="F:glycosyltransferase activity"/>
    <property type="evidence" value="ECO:0007669"/>
    <property type="project" value="UniProtKB-KW"/>
</dbReference>
<evidence type="ECO:0000256" key="6">
    <source>
        <dbReference type="ARBA" id="ARBA00022642"/>
    </source>
</evidence>
<evidence type="ECO:0000256" key="9">
    <source>
        <dbReference type="RuleBase" id="RU365100"/>
    </source>
</evidence>
<dbReference type="RefSeq" id="WP_109093150.1">
    <property type="nucleotide sequence ID" value="NZ_CAMELQ010000069.1"/>
</dbReference>
<dbReference type="Gene3D" id="3.20.20.70">
    <property type="entry name" value="Aldolase class I"/>
    <property type="match status" value="1"/>
</dbReference>
<name>A0A2V1KFW3_9ACTO</name>
<dbReference type="InterPro" id="IPR006405">
    <property type="entry name" value="Nic_PRibTrfase_pncB"/>
</dbReference>
<evidence type="ECO:0000256" key="7">
    <source>
        <dbReference type="ARBA" id="ARBA00022679"/>
    </source>
</evidence>
<evidence type="ECO:0000256" key="3">
    <source>
        <dbReference type="ARBA" id="ARBA00013236"/>
    </source>
</evidence>
<dbReference type="InterPro" id="IPR041525">
    <property type="entry name" value="N/Namide_PRibTrfase"/>
</dbReference>
<dbReference type="GO" id="GO:0034355">
    <property type="term" value="P:NAD+ biosynthetic process via the salvage pathway"/>
    <property type="evidence" value="ECO:0007669"/>
    <property type="project" value="TreeGrafter"/>
</dbReference>
<dbReference type="EMBL" id="QETB01000001">
    <property type="protein sequence ID" value="PWF27654.1"/>
    <property type="molecule type" value="Genomic_DNA"/>
</dbReference>
<dbReference type="InterPro" id="IPR007229">
    <property type="entry name" value="Nic_PRibTrfase-Fam"/>
</dbReference>
<comment type="caution">
    <text evidence="12">The sequence shown here is derived from an EMBL/GenBank/DDBJ whole genome shotgun (WGS) entry which is preliminary data.</text>
</comment>
<gene>
    <name evidence="12" type="ORF">DD236_04570</name>
</gene>
<keyword evidence="6 9" id="KW-0662">Pyridine nucleotide biosynthesis</keyword>
<sequence length="451" mass="47813">MTEGASTALLTDMYELTMLDAALESGRAGRMSVFEAFARRLPGGRRYGVVAGTGRVLEAIEKFHFGTEEIDYLAGIGIVSDTTLEWLANYHFSGDIYGYAEGECYFPHSPILTVTGTFADTCMLETLILSILNHDSAVATAASRMTASARERPCLEFGARRTHESAAIHAARAAVISGFMGTSDVEAGRTYGLNIAGTSAHSFTLLHESEEEAFAAQIATMGAGTTLLVDTYDIPRGVERAVAAARGAGGELGAVRIDSGDLIAQAFTVRKQLDDLGATTTKITVTSDLDEFSIAALGAAPVDSYGVGTKLVTGSGYPTAEMVYKLVAREGDDGQMHEVAKASSNKKSVGGLKVAGRVRDEKGHSAQELIVSAQSWEDGLAYLDRSGARPLQHKLVSGGEVNQEFVGKEAIAAAAKRHDASRAELPYDGWRLSRGEPAVPTKLVDIFEGDD</sequence>
<comment type="catalytic activity">
    <reaction evidence="8 9">
        <text>5-phospho-alpha-D-ribose 1-diphosphate + nicotinate + ATP + H2O = nicotinate beta-D-ribonucleotide + ADP + phosphate + diphosphate</text>
        <dbReference type="Rhea" id="RHEA:36163"/>
        <dbReference type="ChEBI" id="CHEBI:15377"/>
        <dbReference type="ChEBI" id="CHEBI:30616"/>
        <dbReference type="ChEBI" id="CHEBI:32544"/>
        <dbReference type="ChEBI" id="CHEBI:33019"/>
        <dbReference type="ChEBI" id="CHEBI:43474"/>
        <dbReference type="ChEBI" id="CHEBI:57502"/>
        <dbReference type="ChEBI" id="CHEBI:58017"/>
        <dbReference type="ChEBI" id="CHEBI:456216"/>
        <dbReference type="EC" id="6.3.4.21"/>
    </reaction>
</comment>
<dbReference type="GO" id="GO:0004516">
    <property type="term" value="F:nicotinate phosphoribosyltransferase activity"/>
    <property type="evidence" value="ECO:0007669"/>
    <property type="project" value="UniProtKB-UniRule"/>
</dbReference>
<dbReference type="OrthoDB" id="9770610at2"/>
<organism evidence="12 13">
    <name type="scientific">Ancrocorticia populi</name>
    <dbReference type="NCBI Taxonomy" id="2175228"/>
    <lineage>
        <taxon>Bacteria</taxon>
        <taxon>Bacillati</taxon>
        <taxon>Actinomycetota</taxon>
        <taxon>Actinomycetes</taxon>
        <taxon>Actinomycetales</taxon>
        <taxon>Actinomycetaceae</taxon>
        <taxon>Ancrocorticia</taxon>
    </lineage>
</organism>
<dbReference type="InterPro" id="IPR040727">
    <property type="entry name" value="NAPRTase_N"/>
</dbReference>
<evidence type="ECO:0000256" key="4">
    <source>
        <dbReference type="ARBA" id="ARBA00022553"/>
    </source>
</evidence>
<accession>A0A2V1KFW3</accession>
<dbReference type="Pfam" id="PF04095">
    <property type="entry name" value="NAPRTase"/>
    <property type="match status" value="1"/>
</dbReference>
<dbReference type="PANTHER" id="PTHR11098:SF8">
    <property type="entry name" value="NICOTINATE PHOSPHORIBOSYLTRANSFERASE PNCB1"/>
    <property type="match status" value="1"/>
</dbReference>
<dbReference type="InterPro" id="IPR036068">
    <property type="entry name" value="Nicotinate_pribotase-like_C"/>
</dbReference>
<evidence type="ECO:0000259" key="10">
    <source>
        <dbReference type="Pfam" id="PF04095"/>
    </source>
</evidence>
<evidence type="ECO:0000313" key="12">
    <source>
        <dbReference type="EMBL" id="PWF27654.1"/>
    </source>
</evidence>
<evidence type="ECO:0000256" key="8">
    <source>
        <dbReference type="ARBA" id="ARBA00048668"/>
    </source>
</evidence>
<reference evidence="13" key="1">
    <citation type="submission" date="2018-05" db="EMBL/GenBank/DDBJ databases">
        <authorList>
            <person name="Li Y."/>
        </authorList>
    </citation>
    <scope>NUCLEOTIDE SEQUENCE [LARGE SCALE GENOMIC DNA]</scope>
    <source>
        <strain evidence="13">sk1b4</strain>
    </source>
</reference>
<dbReference type="EC" id="6.3.4.21" evidence="3 9"/>
<dbReference type="Pfam" id="PF17767">
    <property type="entry name" value="NAPRTase_N"/>
    <property type="match status" value="1"/>
</dbReference>
<dbReference type="InterPro" id="IPR013785">
    <property type="entry name" value="Aldolase_TIM"/>
</dbReference>
<dbReference type="GO" id="GO:0005829">
    <property type="term" value="C:cytosol"/>
    <property type="evidence" value="ECO:0007669"/>
    <property type="project" value="TreeGrafter"/>
</dbReference>
<comment type="similarity">
    <text evidence="2 9">Belongs to the NAPRTase family.</text>
</comment>
<dbReference type="Gene3D" id="3.20.140.10">
    <property type="entry name" value="nicotinate phosphoribosyltransferase"/>
    <property type="match status" value="1"/>
</dbReference>
<dbReference type="SUPFAM" id="SSF54675">
    <property type="entry name" value="Nicotinate/Quinolinate PRTase N-terminal domain-like"/>
    <property type="match status" value="1"/>
</dbReference>
<dbReference type="PANTHER" id="PTHR11098">
    <property type="entry name" value="NICOTINATE PHOSPHORIBOSYLTRANSFERASE"/>
    <property type="match status" value="1"/>
</dbReference>
<feature type="domain" description="Nicotinate/nicotinamide phosphoribosyltransferase" evidence="10">
    <location>
        <begin position="154"/>
        <end position="341"/>
    </location>
</feature>
<dbReference type="NCBIfam" id="NF006698">
    <property type="entry name" value="PRK09243.1-5"/>
    <property type="match status" value="1"/>
</dbReference>
<keyword evidence="5 9" id="KW-0436">Ligase</keyword>
<comment type="PTM">
    <text evidence="9">Transiently phosphorylated on a His residue during the reaction cycle. Phosphorylation strongly increases the affinity for substrates and increases the rate of nicotinate D-ribonucleotide production. Dephosphorylation regenerates the low-affinity form of the enzyme, leading to product release.</text>
</comment>
<keyword evidence="4" id="KW-0597">Phosphoprotein</keyword>
<evidence type="ECO:0000259" key="11">
    <source>
        <dbReference type="Pfam" id="PF17767"/>
    </source>
</evidence>
<dbReference type="SUPFAM" id="SSF51690">
    <property type="entry name" value="Nicotinate/Quinolinate PRTase C-terminal domain-like"/>
    <property type="match status" value="1"/>
</dbReference>
<feature type="domain" description="Nicotinate phosphoribosyltransferase N-terminal" evidence="11">
    <location>
        <begin position="9"/>
        <end position="133"/>
    </location>
</feature>
<dbReference type="PIRSF" id="PIRSF000484">
    <property type="entry name" value="NAPRT"/>
    <property type="match status" value="1"/>
</dbReference>
<proteinExistence type="inferred from homology"/>
<keyword evidence="12" id="KW-0328">Glycosyltransferase</keyword>
<keyword evidence="7 9" id="KW-0808">Transferase</keyword>
<evidence type="ECO:0000313" key="13">
    <source>
        <dbReference type="Proteomes" id="UP000245283"/>
    </source>
</evidence>